<sequence>MDFVDSVELAGTRVTRDGYLVADVRVARRGIQVYAGREVGCPELATVRVLRPADEVFSADSMASAAYRPVTVEHPPGMVDARNWKAVTVGFTGGEVARDGDFLRVPLLVADADAIADVRDGKRELSAGYTAKIVFEPGETPEGEAFDARLADIALNHVAIVDAGRAGPQCRIGDASPTAVLQHHKEEPKMDLLTILVDGASIQTTADGAKAVEALTAALRDAKTRADKAEGDIAALAARHGSAIEAKDGEMAALAAAHKAAIEAKDGEIAALAARIPDVAAFDAAIAARSALIDSARKLLGSDYAFAGKTEADIRRAAVAKRLGDKAVDGRSDDYVVAAFDTLVASAAAAPPDPVRDAIRTQAPVTVGDSIQGRADAYREYVEYLKSAHKAQETN</sequence>
<dbReference type="Pfam" id="PF09979">
    <property type="entry name" value="DUF2213"/>
    <property type="match status" value="1"/>
</dbReference>
<dbReference type="AlphaFoldDB" id="A0A5M6IVA3"/>
<evidence type="ECO:0000313" key="2">
    <source>
        <dbReference type="EMBL" id="KAA5611869.1"/>
    </source>
</evidence>
<organism evidence="2 3">
    <name type="scientific">Rhodovastum atsumiense</name>
    <dbReference type="NCBI Taxonomy" id="504468"/>
    <lineage>
        <taxon>Bacteria</taxon>
        <taxon>Pseudomonadati</taxon>
        <taxon>Pseudomonadota</taxon>
        <taxon>Alphaproteobacteria</taxon>
        <taxon>Acetobacterales</taxon>
        <taxon>Acetobacteraceae</taxon>
        <taxon>Rhodovastum</taxon>
    </lineage>
</organism>
<accession>A0A5M6IVA3</accession>
<evidence type="ECO:0000313" key="3">
    <source>
        <dbReference type="Proteomes" id="UP000325255"/>
    </source>
</evidence>
<gene>
    <name evidence="2" type="ORF">F1189_12615</name>
</gene>
<dbReference type="EMBL" id="VWPK01000017">
    <property type="protein sequence ID" value="KAA5611869.1"/>
    <property type="molecule type" value="Genomic_DNA"/>
</dbReference>
<proteinExistence type="predicted"/>
<keyword evidence="3" id="KW-1185">Reference proteome</keyword>
<dbReference type="PIRSF" id="PIRSF029215">
    <property type="entry name" value="UCP029215"/>
    <property type="match status" value="1"/>
</dbReference>
<dbReference type="InterPro" id="IPR016913">
    <property type="entry name" value="UCP029215"/>
</dbReference>
<comment type="caution">
    <text evidence="2">The sequence shown here is derived from an EMBL/GenBank/DDBJ whole genome shotgun (WGS) entry which is preliminary data.</text>
</comment>
<feature type="coiled-coil region" evidence="1">
    <location>
        <begin position="212"/>
        <end position="239"/>
    </location>
</feature>
<dbReference type="RefSeq" id="WP_150041145.1">
    <property type="nucleotide sequence ID" value="NZ_OW485605.1"/>
</dbReference>
<reference evidence="2 3" key="1">
    <citation type="submission" date="2019-09" db="EMBL/GenBank/DDBJ databases">
        <title>Genome sequence of Rhodovastum atsumiense, a diverse member of the Acetobacteraceae family of non-sulfur purple photosynthetic bacteria.</title>
        <authorList>
            <person name="Meyer T."/>
            <person name="Kyndt J."/>
        </authorList>
    </citation>
    <scope>NUCLEOTIDE SEQUENCE [LARGE SCALE GENOMIC DNA]</scope>
    <source>
        <strain evidence="2 3">DSM 21279</strain>
    </source>
</reference>
<name>A0A5M6IVA3_9PROT</name>
<evidence type="ECO:0000256" key="1">
    <source>
        <dbReference type="SAM" id="Coils"/>
    </source>
</evidence>
<protein>
    <submittedName>
        <fullName evidence="2">DUF2213 domain-containing protein</fullName>
    </submittedName>
</protein>
<dbReference type="OrthoDB" id="7549700at2"/>
<keyword evidence="1" id="KW-0175">Coiled coil</keyword>
<dbReference type="Proteomes" id="UP000325255">
    <property type="component" value="Unassembled WGS sequence"/>
</dbReference>